<dbReference type="OrthoDB" id="989289at2759"/>
<evidence type="ECO:0000259" key="1">
    <source>
        <dbReference type="Pfam" id="PF17921"/>
    </source>
</evidence>
<dbReference type="Gene3D" id="1.10.340.70">
    <property type="match status" value="1"/>
</dbReference>
<proteinExistence type="predicted"/>
<dbReference type="GO" id="GO:0003964">
    <property type="term" value="F:RNA-directed DNA polymerase activity"/>
    <property type="evidence" value="ECO:0007669"/>
    <property type="project" value="UniProtKB-KW"/>
</dbReference>
<dbReference type="AlphaFoldDB" id="A0A5B6V767"/>
<keyword evidence="2" id="KW-0695">RNA-directed DNA polymerase</keyword>
<sequence length="195" mass="23018">MADALATLASMVKVNKQEDVKSIQMSIYEAPAHCNNIKEEEKDDHSWYHDILRYVKNREYLEQATEKDKRTLQRLANDYVLDRKILYKRRKDQVVLRCVDDVKAKKILEEFHEGICGTHANGFTMARQIMRFRYYWSTMEGDCISYAKRCHKCQTYKDKIHVPHSPLHVMTSPWPFSMWGMDVIGPIFPKSFNGH</sequence>
<dbReference type="Pfam" id="PF17921">
    <property type="entry name" value="Integrase_H2C2"/>
    <property type="match status" value="1"/>
</dbReference>
<accession>A0A5B6V767</accession>
<dbReference type="EMBL" id="SMMG02000007">
    <property type="protein sequence ID" value="KAA3464982.1"/>
    <property type="molecule type" value="Genomic_DNA"/>
</dbReference>
<dbReference type="InterPro" id="IPR041588">
    <property type="entry name" value="Integrase_H2C2"/>
</dbReference>
<evidence type="ECO:0000313" key="2">
    <source>
        <dbReference type="EMBL" id="KAA3464982.1"/>
    </source>
</evidence>
<comment type="caution">
    <text evidence="2">The sequence shown here is derived from an EMBL/GenBank/DDBJ whole genome shotgun (WGS) entry which is preliminary data.</text>
</comment>
<organism evidence="2 3">
    <name type="scientific">Gossypium australe</name>
    <dbReference type="NCBI Taxonomy" id="47621"/>
    <lineage>
        <taxon>Eukaryota</taxon>
        <taxon>Viridiplantae</taxon>
        <taxon>Streptophyta</taxon>
        <taxon>Embryophyta</taxon>
        <taxon>Tracheophyta</taxon>
        <taxon>Spermatophyta</taxon>
        <taxon>Magnoliopsida</taxon>
        <taxon>eudicotyledons</taxon>
        <taxon>Gunneridae</taxon>
        <taxon>Pentapetalae</taxon>
        <taxon>rosids</taxon>
        <taxon>malvids</taxon>
        <taxon>Malvales</taxon>
        <taxon>Malvaceae</taxon>
        <taxon>Malvoideae</taxon>
        <taxon>Gossypium</taxon>
    </lineage>
</organism>
<protein>
    <submittedName>
        <fullName evidence="2">RNA-directed DNA polymerase</fullName>
    </submittedName>
</protein>
<name>A0A5B6V767_9ROSI</name>
<evidence type="ECO:0000313" key="3">
    <source>
        <dbReference type="Proteomes" id="UP000325315"/>
    </source>
</evidence>
<dbReference type="Proteomes" id="UP000325315">
    <property type="component" value="Unassembled WGS sequence"/>
</dbReference>
<feature type="domain" description="Integrase zinc-binding" evidence="1">
    <location>
        <begin position="102"/>
        <end position="158"/>
    </location>
</feature>
<dbReference type="PANTHER" id="PTHR48475">
    <property type="entry name" value="RIBONUCLEASE H"/>
    <property type="match status" value="1"/>
</dbReference>
<keyword evidence="2" id="KW-0808">Transferase</keyword>
<keyword evidence="2" id="KW-0548">Nucleotidyltransferase</keyword>
<gene>
    <name evidence="2" type="ORF">EPI10_000196</name>
</gene>
<reference evidence="3" key="1">
    <citation type="journal article" date="2019" name="Plant Biotechnol. J.">
        <title>Genome sequencing of the Australian wild diploid species Gossypium australe highlights disease resistance and delayed gland morphogenesis.</title>
        <authorList>
            <person name="Cai Y."/>
            <person name="Cai X."/>
            <person name="Wang Q."/>
            <person name="Wang P."/>
            <person name="Zhang Y."/>
            <person name="Cai C."/>
            <person name="Xu Y."/>
            <person name="Wang K."/>
            <person name="Zhou Z."/>
            <person name="Wang C."/>
            <person name="Geng S."/>
            <person name="Li B."/>
            <person name="Dong Q."/>
            <person name="Hou Y."/>
            <person name="Wang H."/>
            <person name="Ai P."/>
            <person name="Liu Z."/>
            <person name="Yi F."/>
            <person name="Sun M."/>
            <person name="An G."/>
            <person name="Cheng J."/>
            <person name="Zhang Y."/>
            <person name="Shi Q."/>
            <person name="Xie Y."/>
            <person name="Shi X."/>
            <person name="Chang Y."/>
            <person name="Huang F."/>
            <person name="Chen Y."/>
            <person name="Hong S."/>
            <person name="Mi L."/>
            <person name="Sun Q."/>
            <person name="Zhang L."/>
            <person name="Zhou B."/>
            <person name="Peng R."/>
            <person name="Zhang X."/>
            <person name="Liu F."/>
        </authorList>
    </citation>
    <scope>NUCLEOTIDE SEQUENCE [LARGE SCALE GENOMIC DNA]</scope>
    <source>
        <strain evidence="3">cv. PA1801</strain>
    </source>
</reference>
<keyword evidence="3" id="KW-1185">Reference proteome</keyword>
<dbReference type="PANTHER" id="PTHR48475:SF1">
    <property type="entry name" value="RNASE H TYPE-1 DOMAIN-CONTAINING PROTEIN"/>
    <property type="match status" value="1"/>
</dbReference>